<dbReference type="PANTHER" id="PTHR34187">
    <property type="entry name" value="FGR18P"/>
    <property type="match status" value="1"/>
</dbReference>
<proteinExistence type="predicted"/>
<dbReference type="RefSeq" id="WP_003996118.1">
    <property type="nucleotide sequence ID" value="NZ_AMLP01000032.1"/>
</dbReference>
<evidence type="ECO:0000256" key="4">
    <source>
        <dbReference type="ARBA" id="ARBA00022989"/>
    </source>
</evidence>
<dbReference type="Proteomes" id="UP000011205">
    <property type="component" value="Unassembled WGS sequence"/>
</dbReference>
<dbReference type="InterPro" id="IPR003807">
    <property type="entry name" value="DUF202"/>
</dbReference>
<keyword evidence="4 6" id="KW-1133">Transmembrane helix</keyword>
<evidence type="ECO:0000256" key="5">
    <source>
        <dbReference type="ARBA" id="ARBA00023136"/>
    </source>
</evidence>
<dbReference type="EMBL" id="AMLP01000032">
    <property type="protein sequence ID" value="ELS58222.1"/>
    <property type="molecule type" value="Genomic_DNA"/>
</dbReference>
<evidence type="ECO:0000313" key="8">
    <source>
        <dbReference type="EMBL" id="ELS58222.1"/>
    </source>
</evidence>
<keyword evidence="3 6" id="KW-0812">Transmembrane</keyword>
<sequence length="117" mass="13022">MRRPDRGFAAGTEPDYRFTLANERTFLAWMRTALGLIAGGITAHQLLRDAPSRSVPHLLATVCITAATVLAVAGYFRWRRIQIAMRQDQPLPRGRMLPFMSLTVISIAAVAMTLVLR</sequence>
<organism evidence="8 9">
    <name type="scientific">Streptomyces viridochromogenes Tue57</name>
    <dbReference type="NCBI Taxonomy" id="1160705"/>
    <lineage>
        <taxon>Bacteria</taxon>
        <taxon>Bacillati</taxon>
        <taxon>Actinomycetota</taxon>
        <taxon>Actinomycetes</taxon>
        <taxon>Kitasatosporales</taxon>
        <taxon>Streptomycetaceae</taxon>
        <taxon>Streptomyces</taxon>
    </lineage>
</organism>
<evidence type="ECO:0000256" key="1">
    <source>
        <dbReference type="ARBA" id="ARBA00004651"/>
    </source>
</evidence>
<dbReference type="Pfam" id="PF02656">
    <property type="entry name" value="DUF202"/>
    <property type="match status" value="1"/>
</dbReference>
<accession>L8PS65</accession>
<comment type="caution">
    <text evidence="8">The sequence shown here is derived from an EMBL/GenBank/DDBJ whole genome shotgun (WGS) entry which is preliminary data.</text>
</comment>
<gene>
    <name evidence="8" type="ORF">STVIR_0773</name>
</gene>
<name>L8PS65_STRVR</name>
<feature type="transmembrane region" description="Helical" evidence="6">
    <location>
        <begin position="26"/>
        <end position="46"/>
    </location>
</feature>
<evidence type="ECO:0000256" key="3">
    <source>
        <dbReference type="ARBA" id="ARBA00022692"/>
    </source>
</evidence>
<keyword evidence="5 6" id="KW-0472">Membrane</keyword>
<evidence type="ECO:0000259" key="7">
    <source>
        <dbReference type="Pfam" id="PF02656"/>
    </source>
</evidence>
<dbReference type="InterPro" id="IPR052053">
    <property type="entry name" value="IM_YidH-like"/>
</dbReference>
<evidence type="ECO:0000313" key="9">
    <source>
        <dbReference type="Proteomes" id="UP000011205"/>
    </source>
</evidence>
<keyword evidence="2" id="KW-1003">Cell membrane</keyword>
<feature type="transmembrane region" description="Helical" evidence="6">
    <location>
        <begin position="58"/>
        <end position="76"/>
    </location>
</feature>
<protein>
    <recommendedName>
        <fullName evidence="7">DUF202 domain-containing protein</fullName>
    </recommendedName>
</protein>
<dbReference type="PATRIC" id="fig|1160705.3.peg.770"/>
<comment type="subcellular location">
    <subcellularLocation>
        <location evidence="1">Cell membrane</location>
        <topology evidence="1">Multi-pass membrane protein</topology>
    </subcellularLocation>
</comment>
<feature type="domain" description="DUF202" evidence="7">
    <location>
        <begin position="17"/>
        <end position="82"/>
    </location>
</feature>
<evidence type="ECO:0000256" key="6">
    <source>
        <dbReference type="SAM" id="Phobius"/>
    </source>
</evidence>
<dbReference type="PANTHER" id="PTHR34187:SF2">
    <property type="entry name" value="DUF202 DOMAIN-CONTAINING PROTEIN"/>
    <property type="match status" value="1"/>
</dbReference>
<feature type="transmembrane region" description="Helical" evidence="6">
    <location>
        <begin position="97"/>
        <end position="116"/>
    </location>
</feature>
<evidence type="ECO:0000256" key="2">
    <source>
        <dbReference type="ARBA" id="ARBA00022475"/>
    </source>
</evidence>
<reference evidence="8 9" key="1">
    <citation type="journal article" date="2013" name="Genome Announc.">
        <title>Draft Genome Sequence of Streptomyces viridochromogenes Strain Tu57, Producer of Avilamycin.</title>
        <authorList>
            <person name="Gruning B.A."/>
            <person name="Erxleben A."/>
            <person name="Hahnlein A."/>
            <person name="Gunther S."/>
        </authorList>
    </citation>
    <scope>NUCLEOTIDE SEQUENCE [LARGE SCALE GENOMIC DNA]</scope>
    <source>
        <strain evidence="8 9">Tue57</strain>
    </source>
</reference>
<dbReference type="GO" id="GO:0005886">
    <property type="term" value="C:plasma membrane"/>
    <property type="evidence" value="ECO:0007669"/>
    <property type="project" value="UniProtKB-SubCell"/>
</dbReference>
<dbReference type="AlphaFoldDB" id="L8PS65"/>